<dbReference type="Gene3D" id="3.40.50.980">
    <property type="match status" value="2"/>
</dbReference>
<dbReference type="PROSITE" id="PS00455">
    <property type="entry name" value="AMP_BINDING"/>
    <property type="match status" value="1"/>
</dbReference>
<dbReference type="InterPro" id="IPR036736">
    <property type="entry name" value="ACP-like_sf"/>
</dbReference>
<dbReference type="GO" id="GO:0005829">
    <property type="term" value="C:cytosol"/>
    <property type="evidence" value="ECO:0007669"/>
    <property type="project" value="TreeGrafter"/>
</dbReference>
<feature type="domain" description="Carrier" evidence="4">
    <location>
        <begin position="1484"/>
        <end position="1530"/>
    </location>
</feature>
<dbReference type="Gene3D" id="2.30.38.10">
    <property type="entry name" value="Luciferase, Domain 3"/>
    <property type="match status" value="1"/>
</dbReference>
<dbReference type="SMART" id="SM00823">
    <property type="entry name" value="PKS_PP"/>
    <property type="match status" value="1"/>
</dbReference>
<dbReference type="Gene3D" id="3.30.300.30">
    <property type="match status" value="2"/>
</dbReference>
<dbReference type="GO" id="GO:0044550">
    <property type="term" value="P:secondary metabolite biosynthetic process"/>
    <property type="evidence" value="ECO:0007669"/>
    <property type="project" value="UniProtKB-ARBA"/>
</dbReference>
<proteinExistence type="predicted"/>
<dbReference type="GO" id="GO:0043041">
    <property type="term" value="P:amino acid activation for nonribosomal peptide biosynthetic process"/>
    <property type="evidence" value="ECO:0007669"/>
    <property type="project" value="TreeGrafter"/>
</dbReference>
<keyword evidence="2" id="KW-0596">Phosphopantetheine</keyword>
<dbReference type="Gene3D" id="3.30.559.30">
    <property type="entry name" value="Nonribosomal peptide synthetase, condensation domain"/>
    <property type="match status" value="1"/>
</dbReference>
<dbReference type="InterPro" id="IPR025110">
    <property type="entry name" value="AMP-bd_C"/>
</dbReference>
<keyword evidence="6" id="KW-1185">Reference proteome</keyword>
<keyword evidence="3" id="KW-0597">Phosphoprotein</keyword>
<dbReference type="FunFam" id="3.40.50.12780:FF:000012">
    <property type="entry name" value="Non-ribosomal peptide synthetase"/>
    <property type="match status" value="1"/>
</dbReference>
<dbReference type="Gene3D" id="3.40.50.12780">
    <property type="entry name" value="N-terminal domain of ligase-like"/>
    <property type="match status" value="1"/>
</dbReference>
<dbReference type="CDD" id="cd05930">
    <property type="entry name" value="A_NRPS"/>
    <property type="match status" value="1"/>
</dbReference>
<evidence type="ECO:0000313" key="5">
    <source>
        <dbReference type="EMBL" id="GET37657.1"/>
    </source>
</evidence>
<dbReference type="Pfam" id="PF00668">
    <property type="entry name" value="Condensation"/>
    <property type="match status" value="1"/>
</dbReference>
<dbReference type="SUPFAM" id="SSF52777">
    <property type="entry name" value="CoA-dependent acyltransferases"/>
    <property type="match status" value="2"/>
</dbReference>
<comment type="cofactor">
    <cofactor evidence="1">
        <name>pantetheine 4'-phosphate</name>
        <dbReference type="ChEBI" id="CHEBI:47942"/>
    </cofactor>
</comment>
<dbReference type="FunFam" id="3.30.300.30:FF:000010">
    <property type="entry name" value="Enterobactin synthetase component F"/>
    <property type="match status" value="1"/>
</dbReference>
<dbReference type="SUPFAM" id="SSF47336">
    <property type="entry name" value="ACP-like"/>
    <property type="match status" value="1"/>
</dbReference>
<dbReference type="InterPro" id="IPR020845">
    <property type="entry name" value="AMP-binding_CS"/>
</dbReference>
<gene>
    <name evidence="5" type="ORF">MiSe_24110</name>
</gene>
<protein>
    <submittedName>
        <fullName evidence="5">Amino acid adenylation domain protein</fullName>
    </submittedName>
</protein>
<dbReference type="FunFam" id="3.30.559.10:FF:000012">
    <property type="entry name" value="Non-ribosomal peptide synthetase"/>
    <property type="match status" value="1"/>
</dbReference>
<dbReference type="InterPro" id="IPR001242">
    <property type="entry name" value="Condensation_dom"/>
</dbReference>
<dbReference type="NCBIfam" id="TIGR01733">
    <property type="entry name" value="AA-adenyl-dom"/>
    <property type="match status" value="1"/>
</dbReference>
<dbReference type="FunFam" id="2.30.38.10:FF:000001">
    <property type="entry name" value="Non-ribosomal peptide synthetase PvdI"/>
    <property type="match status" value="1"/>
</dbReference>
<evidence type="ECO:0000313" key="6">
    <source>
        <dbReference type="Proteomes" id="UP001050975"/>
    </source>
</evidence>
<dbReference type="InterPro" id="IPR010071">
    <property type="entry name" value="AA_adenyl_dom"/>
</dbReference>
<dbReference type="GO" id="GO:0031177">
    <property type="term" value="F:phosphopantetheine binding"/>
    <property type="evidence" value="ECO:0007669"/>
    <property type="project" value="InterPro"/>
</dbReference>
<dbReference type="Pfam" id="PF00501">
    <property type="entry name" value="AMP-binding"/>
    <property type="match status" value="2"/>
</dbReference>
<organism evidence="5 6">
    <name type="scientific">Microseira wollei NIES-4236</name>
    <dbReference type="NCBI Taxonomy" id="2530354"/>
    <lineage>
        <taxon>Bacteria</taxon>
        <taxon>Bacillati</taxon>
        <taxon>Cyanobacteriota</taxon>
        <taxon>Cyanophyceae</taxon>
        <taxon>Oscillatoriophycideae</taxon>
        <taxon>Aerosakkonematales</taxon>
        <taxon>Aerosakkonemataceae</taxon>
        <taxon>Microseira</taxon>
    </lineage>
</organism>
<evidence type="ECO:0000256" key="3">
    <source>
        <dbReference type="ARBA" id="ARBA00022553"/>
    </source>
</evidence>
<dbReference type="GO" id="GO:0003824">
    <property type="term" value="F:catalytic activity"/>
    <property type="evidence" value="ECO:0007669"/>
    <property type="project" value="InterPro"/>
</dbReference>
<comment type="caution">
    <text evidence="5">The sequence shown here is derived from an EMBL/GenBank/DDBJ whole genome shotgun (WGS) entry which is preliminary data.</text>
</comment>
<dbReference type="InterPro" id="IPR009081">
    <property type="entry name" value="PP-bd_ACP"/>
</dbReference>
<dbReference type="PANTHER" id="PTHR45527:SF1">
    <property type="entry name" value="FATTY ACID SYNTHASE"/>
    <property type="match status" value="1"/>
</dbReference>
<sequence length="1530" mass="170035">MPKITPEQRKTLDLSAWSVAFNGAEPVRSDTLERFSTTFAECGFRREAFYPCYGMAEATLMVSGVVKEAAPAIKTVRVEGLESDRVVDALIENQNVRSLVSCGQSIPEQQIAIVNPQTLTGCLPDQVGEIWVSGPSIGGGYWQRIEETNQTFHAYISDTGEAPFLRTGDLGFLDNGELFITGRAKDLIIIRGRNLYPQDIELTAERSHAALRAHSGAAFAVEVDNRLLQKKSSKTGKMPIPQEFLEKSNRPIQKINSRAGKMPIPQEFLEKSNEERLVIVQELEFRAKPNVEEITAAIRSAIAQEYEVQVYGVILVKPGSIPKTSSGKIQRLGTKAAFLAGELEVIGSSILQSMMADCSGISYTARLCSGTLKGAATQTSQKAILTREAIGGNFAENETNLQREALLNLTPRESQPLLEAYLIEQVARVLLIAPSQINPQQPLTALGLDSLKVFELKNRIEVDLEVSVSIADFFEYFTFTQLATKLIAQLTTATSLQPLAQIRKASGKYPLSFQEQQLWLVDRLASNTPAYNIPIAINLAGELNEKALAESFKEIIRRHEVLRTSFVVENGQPVVAIAEVVTFTLPVEDLRGLLESNARAEHLATEFAKQPFDLSQAPLLRAKLLRLGETECTLLITLHHIVADGWSMGILIRELAEIYEAFSQGKPSPLPKLPIQYVDFAYWQQQQVQQNIQVLLAYWKQQLKGKLPVLNLRADRPRSPVQTFNGAQAKLILPQYLTQALKNLSHQEGATLFMTLLAAFKTLLYRYTGQTDILVGSPIANRNRGEIETLIGCFVNILVWRTDLSGEPSFRELLARVRQIALGAYVHQALPFEKLVEELQPERDPSYNPLFQVMFALQNVPRQDANLSNISFNYQSGYNGTAKFDLTLLMEERDEELVGTLEYNTDLFESATIEGMLGHFRTLIEGIVANPDRGVSDLPLLTADEEYQIIVEWNKTNQEWEEHLMAELFHKQFEAQVERTPDAIAVVFQERQLTYRQLNQKANQLAHYLQKLGVKPDILVGICVECSIEMLVGLLGILKAGGAYVPLDPTYPKQRLAFMLEDVQAPVLLTQQHLVDSGLESINLIQNSLVVCLDTDWQKIAQSSLENPVTQVTVDNLAYVIYTSGSTGKPKGTLIEHRGLTNYLNWCSQAYAVEQGEGAIVHSSISFDMTITGLFSPLLVGRRVELLPEGFSIESLAAALRRGSNFSLIKITPAQLELLSQQLSPEAAAGKTRSFIIGGENLSASLLTFWQNAAPETLLVNEYGPTETVVGCCVYWVPLHQHQSGWIPIGRPIANTQLYILDQKLRPVPIGVTGELYIGGAGVARGYLNRPDLTSERFITNPFSQKEGARLYKTGDLARYLPDGTIECLGRIDHGVKIRGFRVELGEIEAVLGQHPAVQEVAIAAREDSPGDRRLVAYIVPRLKEAISVSELRSFLKEKLPEYMIPSAFVMLAAMPLTINGKVDRQALPIPENLRPDLAVAYESPQTQVERIIANLWQEVLHLEKVGIYDNFFDLGGHSLLLVQVHNKLE</sequence>
<dbReference type="Proteomes" id="UP001050975">
    <property type="component" value="Unassembled WGS sequence"/>
</dbReference>
<dbReference type="FunFam" id="3.30.559.30:FF:000001">
    <property type="entry name" value="Non-ribosomal peptide synthetase"/>
    <property type="match status" value="1"/>
</dbReference>
<dbReference type="InterPro" id="IPR020806">
    <property type="entry name" value="PKS_PP-bd"/>
</dbReference>
<dbReference type="InterPro" id="IPR000873">
    <property type="entry name" value="AMP-dep_synth/lig_dom"/>
</dbReference>
<dbReference type="EMBL" id="BLAY01000032">
    <property type="protein sequence ID" value="GET37657.1"/>
    <property type="molecule type" value="Genomic_DNA"/>
</dbReference>
<dbReference type="Gene3D" id="1.10.1200.10">
    <property type="entry name" value="ACP-like"/>
    <property type="match status" value="2"/>
</dbReference>
<dbReference type="GO" id="GO:0008610">
    <property type="term" value="P:lipid biosynthetic process"/>
    <property type="evidence" value="ECO:0007669"/>
    <property type="project" value="UniProtKB-ARBA"/>
</dbReference>
<dbReference type="CDD" id="cd19531">
    <property type="entry name" value="LCL_NRPS-like"/>
    <property type="match status" value="1"/>
</dbReference>
<dbReference type="InterPro" id="IPR042099">
    <property type="entry name" value="ANL_N_sf"/>
</dbReference>
<dbReference type="SUPFAM" id="SSF56801">
    <property type="entry name" value="Acetyl-CoA synthetase-like"/>
    <property type="match status" value="2"/>
</dbReference>
<accession>A0AAV3XBL6</accession>
<feature type="domain" description="Carrier" evidence="4">
    <location>
        <begin position="413"/>
        <end position="490"/>
    </location>
</feature>
<dbReference type="PROSITE" id="PS50075">
    <property type="entry name" value="CARRIER"/>
    <property type="match status" value="2"/>
</dbReference>
<dbReference type="PANTHER" id="PTHR45527">
    <property type="entry name" value="NONRIBOSOMAL PEPTIDE SYNTHETASE"/>
    <property type="match status" value="1"/>
</dbReference>
<dbReference type="FunFam" id="3.40.50.980:FF:000001">
    <property type="entry name" value="Non-ribosomal peptide synthetase"/>
    <property type="match status" value="1"/>
</dbReference>
<dbReference type="Pfam" id="PF00550">
    <property type="entry name" value="PP-binding"/>
    <property type="match status" value="2"/>
</dbReference>
<evidence type="ECO:0000259" key="4">
    <source>
        <dbReference type="PROSITE" id="PS50075"/>
    </source>
</evidence>
<evidence type="ECO:0000256" key="2">
    <source>
        <dbReference type="ARBA" id="ARBA00022450"/>
    </source>
</evidence>
<dbReference type="Pfam" id="PF13193">
    <property type="entry name" value="AMP-binding_C"/>
    <property type="match status" value="1"/>
</dbReference>
<evidence type="ECO:0000256" key="1">
    <source>
        <dbReference type="ARBA" id="ARBA00001957"/>
    </source>
</evidence>
<dbReference type="Gene3D" id="3.30.559.10">
    <property type="entry name" value="Chloramphenicol acetyltransferase-like domain"/>
    <property type="match status" value="1"/>
</dbReference>
<dbReference type="InterPro" id="IPR023213">
    <property type="entry name" value="CAT-like_dom_sf"/>
</dbReference>
<dbReference type="InterPro" id="IPR045851">
    <property type="entry name" value="AMP-bd_C_sf"/>
</dbReference>
<name>A0AAV3XBL6_9CYAN</name>
<reference evidence="5" key="1">
    <citation type="submission" date="2019-10" db="EMBL/GenBank/DDBJ databases">
        <title>Draft genome sequece of Microseira wollei NIES-4236.</title>
        <authorList>
            <person name="Yamaguchi H."/>
            <person name="Suzuki S."/>
            <person name="Kawachi M."/>
        </authorList>
    </citation>
    <scope>NUCLEOTIDE SEQUENCE</scope>
    <source>
        <strain evidence="5">NIES-4236</strain>
    </source>
</reference>